<accession>A0A093NBN0</accession>
<name>A0A093NBN0_PYGAD</name>
<comment type="cofactor">
    <cofactor evidence="1">
        <name>L-ascorbate</name>
        <dbReference type="ChEBI" id="CHEBI:38290"/>
    </cofactor>
</comment>
<dbReference type="FunFam" id="2.60.120.620:FF:000003">
    <property type="entry name" value="Prolyl 3-hydroxylase 2"/>
    <property type="match status" value="1"/>
</dbReference>
<dbReference type="PANTHER" id="PTHR14049">
    <property type="entry name" value="LEPRECAN 1"/>
    <property type="match status" value="1"/>
</dbReference>
<keyword evidence="6" id="KW-0732">Signal</keyword>
<dbReference type="GO" id="GO:0031418">
    <property type="term" value="F:L-ascorbic acid binding"/>
    <property type="evidence" value="ECO:0007669"/>
    <property type="project" value="UniProtKB-KW"/>
</dbReference>
<proteinExistence type="inferred from homology"/>
<dbReference type="InterPro" id="IPR006620">
    <property type="entry name" value="Pro_4_hyd_alph"/>
</dbReference>
<keyword evidence="7" id="KW-0677">Repeat</keyword>
<evidence type="ECO:0000256" key="3">
    <source>
        <dbReference type="ARBA" id="ARBA00006487"/>
    </source>
</evidence>
<feature type="non-terminal residue" evidence="19">
    <location>
        <position position="620"/>
    </location>
</feature>
<dbReference type="GO" id="GO:0005506">
    <property type="term" value="F:iron ion binding"/>
    <property type="evidence" value="ECO:0007669"/>
    <property type="project" value="InterPro"/>
</dbReference>
<feature type="region of interest" description="Disordered" evidence="17">
    <location>
        <begin position="564"/>
        <end position="620"/>
    </location>
</feature>
<keyword evidence="13" id="KW-0408">Iron</keyword>
<keyword evidence="20" id="KW-1185">Reference proteome</keyword>
<keyword evidence="12" id="KW-0560">Oxidoreductase</keyword>
<feature type="coiled-coil region" evidence="16">
    <location>
        <begin position="93"/>
        <end position="120"/>
    </location>
</feature>
<dbReference type="InterPro" id="IPR039575">
    <property type="entry name" value="P3H"/>
</dbReference>
<evidence type="ECO:0000256" key="9">
    <source>
        <dbReference type="ARBA" id="ARBA00022824"/>
    </source>
</evidence>
<dbReference type="GO" id="GO:0005783">
    <property type="term" value="C:endoplasmic reticulum"/>
    <property type="evidence" value="ECO:0007669"/>
    <property type="project" value="TreeGrafter"/>
</dbReference>
<keyword evidence="10" id="KW-0847">Vitamin C</keyword>
<evidence type="ECO:0000256" key="17">
    <source>
        <dbReference type="SAM" id="MobiDB-lite"/>
    </source>
</evidence>
<evidence type="ECO:0000313" key="20">
    <source>
        <dbReference type="Proteomes" id="UP000054081"/>
    </source>
</evidence>
<organism evidence="19 20">
    <name type="scientific">Pygoscelis adeliae</name>
    <name type="common">Adelie penguin</name>
    <dbReference type="NCBI Taxonomy" id="9238"/>
    <lineage>
        <taxon>Eukaryota</taxon>
        <taxon>Metazoa</taxon>
        <taxon>Chordata</taxon>
        <taxon>Craniata</taxon>
        <taxon>Vertebrata</taxon>
        <taxon>Euteleostomi</taxon>
        <taxon>Archelosauria</taxon>
        <taxon>Archosauria</taxon>
        <taxon>Dinosauria</taxon>
        <taxon>Saurischia</taxon>
        <taxon>Theropoda</taxon>
        <taxon>Coelurosauria</taxon>
        <taxon>Aves</taxon>
        <taxon>Neognathae</taxon>
        <taxon>Neoaves</taxon>
        <taxon>Aequornithes</taxon>
        <taxon>Sphenisciformes</taxon>
        <taxon>Spheniscidae</taxon>
        <taxon>Pygoscelis</taxon>
    </lineage>
</organism>
<evidence type="ECO:0000256" key="4">
    <source>
        <dbReference type="ARBA" id="ARBA00012262"/>
    </source>
</evidence>
<dbReference type="Pfam" id="PF13640">
    <property type="entry name" value="2OG-FeII_Oxy_3"/>
    <property type="match status" value="1"/>
</dbReference>
<dbReference type="InterPro" id="IPR044862">
    <property type="entry name" value="Pro_4_hyd_alph_FE2OG_OXY"/>
</dbReference>
<evidence type="ECO:0000256" key="12">
    <source>
        <dbReference type="ARBA" id="ARBA00023002"/>
    </source>
</evidence>
<evidence type="ECO:0000259" key="18">
    <source>
        <dbReference type="PROSITE" id="PS51471"/>
    </source>
</evidence>
<dbReference type="EMBL" id="KL224604">
    <property type="protein sequence ID" value="KFW61581.1"/>
    <property type="molecule type" value="Genomic_DNA"/>
</dbReference>
<dbReference type="STRING" id="9238.A0A093NBN0"/>
<dbReference type="InterPro" id="IPR005123">
    <property type="entry name" value="Oxoglu/Fe-dep_dioxygenase_dom"/>
</dbReference>
<keyword evidence="8" id="KW-0802">TPR repeat</keyword>
<feature type="compositionally biased region" description="Basic and acidic residues" evidence="17">
    <location>
        <begin position="607"/>
        <end position="620"/>
    </location>
</feature>
<evidence type="ECO:0000256" key="6">
    <source>
        <dbReference type="ARBA" id="ARBA00022729"/>
    </source>
</evidence>
<evidence type="ECO:0000313" key="19">
    <source>
        <dbReference type="EMBL" id="KFW61581.1"/>
    </source>
</evidence>
<protein>
    <recommendedName>
        <fullName evidence="4">procollagen-proline 3-dioxygenase</fullName>
        <ecNumber evidence="4">1.14.11.7</ecNumber>
    </recommendedName>
</protein>
<dbReference type="GO" id="GO:0019797">
    <property type="term" value="F:procollagen-proline 3-dioxygenase activity"/>
    <property type="evidence" value="ECO:0007669"/>
    <property type="project" value="UniProtKB-EC"/>
</dbReference>
<evidence type="ECO:0000256" key="14">
    <source>
        <dbReference type="ARBA" id="ARBA00023054"/>
    </source>
</evidence>
<evidence type="ECO:0000256" key="10">
    <source>
        <dbReference type="ARBA" id="ARBA00022896"/>
    </source>
</evidence>
<keyword evidence="14 16" id="KW-0175">Coiled coil</keyword>
<comment type="similarity">
    <text evidence="3">Belongs to the leprecan family.</text>
</comment>
<comment type="cofactor">
    <cofactor evidence="2">
        <name>Fe cation</name>
        <dbReference type="ChEBI" id="CHEBI:24875"/>
    </cofactor>
</comment>
<feature type="compositionally biased region" description="Basic and acidic residues" evidence="17">
    <location>
        <begin position="564"/>
        <end position="587"/>
    </location>
</feature>
<dbReference type="Pfam" id="PF23557">
    <property type="entry name" value="TPR_leprecan"/>
    <property type="match status" value="1"/>
</dbReference>
<dbReference type="Proteomes" id="UP000054081">
    <property type="component" value="Unassembled WGS sequence"/>
</dbReference>
<keyword evidence="9" id="KW-0256">Endoplasmic reticulum</keyword>
<gene>
    <name evidence="19" type="ORF">AS28_01405</name>
</gene>
<keyword evidence="5" id="KW-0479">Metal-binding</keyword>
<dbReference type="Gene3D" id="2.60.120.620">
    <property type="entry name" value="q2cbj1_9rhob like domain"/>
    <property type="match status" value="1"/>
</dbReference>
<evidence type="ECO:0000256" key="5">
    <source>
        <dbReference type="ARBA" id="ARBA00022723"/>
    </source>
</evidence>
<reference evidence="19 20" key="1">
    <citation type="submission" date="2014-04" db="EMBL/GenBank/DDBJ databases">
        <title>Genome evolution of avian class.</title>
        <authorList>
            <person name="Zhang G."/>
            <person name="Li C."/>
        </authorList>
    </citation>
    <scope>NUCLEOTIDE SEQUENCE [LARGE SCALE GENOMIC DNA]</scope>
    <source>
        <strain evidence="19">BGI_AS28</strain>
    </source>
</reference>
<evidence type="ECO:0000256" key="11">
    <source>
        <dbReference type="ARBA" id="ARBA00022964"/>
    </source>
</evidence>
<evidence type="ECO:0000256" key="8">
    <source>
        <dbReference type="ARBA" id="ARBA00022803"/>
    </source>
</evidence>
<dbReference type="EC" id="1.14.11.7" evidence="4"/>
<sequence length="620" mass="70303">APSAHRASHAIRRDFEQREPYNYLQVAFFQLKKLDQAVSAAHTFFVANPQHLQMREDIEKYRRMSGVKSDNFRDLEATPHWEAYEAGVQHYNADEYLQAVARLEESLTEALSALEECRALCEGPWEDEDDEEEEMQPGLYEAIAAHYIQVLKCRQQCVLEIATKPGRISATEDFIPSHLDLLQFAYDQVGNQALAAECAASYLLFYPTDEPMLEKMKQYRTVLGEDTAVTARESIQHYVQRSLMEKKLIYYAVEHLGGTFNDPDLWTPDELIPENLKEKHRPASPADALVPLKHVRGASGPGLLVQSLLMPICTFFSTGPLPFEGIAVTMDSRQMNGTQRVVFDGVLTESECKDLLRLTKAAGEAGDGYRARRSPHTPHERFEGLTVLKAMQLAQNGDVDWRDAKLLLQTSEKSRKIIESYFTPGKKLHFSFTHLVCRTAVDEEQEGRMDLSHPVHADNCLLDPEGQECWREPPAYVYRDYSGILYLNDDFQGGGLFFTEMDTVTVTAEVRPKCGRLVAFSSGKENPHGVWAVSRGRRCAIALWYTHSQEHAEQERVKAEELMEQRAVEQDRPDGEEHQEADHRGRSSSELPFPSGGARPQAAGSDRTQHPKELRARDEF</sequence>
<evidence type="ECO:0000256" key="15">
    <source>
        <dbReference type="ARBA" id="ARBA00023180"/>
    </source>
</evidence>
<evidence type="ECO:0000256" key="2">
    <source>
        <dbReference type="ARBA" id="ARBA00001962"/>
    </source>
</evidence>
<dbReference type="AlphaFoldDB" id="A0A093NBN0"/>
<evidence type="ECO:0000256" key="1">
    <source>
        <dbReference type="ARBA" id="ARBA00001961"/>
    </source>
</evidence>
<keyword evidence="15" id="KW-0325">Glycoprotein</keyword>
<dbReference type="Gene3D" id="1.25.40.10">
    <property type="entry name" value="Tetratricopeptide repeat domain"/>
    <property type="match status" value="1"/>
</dbReference>
<dbReference type="PANTHER" id="PTHR14049:SF14">
    <property type="entry name" value="PROLYL 3-HYDROXYLASE 3"/>
    <property type="match status" value="1"/>
</dbReference>
<dbReference type="SMART" id="SM00702">
    <property type="entry name" value="P4Hc"/>
    <property type="match status" value="1"/>
</dbReference>
<dbReference type="InterPro" id="IPR011990">
    <property type="entry name" value="TPR-like_helical_dom_sf"/>
</dbReference>
<dbReference type="PROSITE" id="PS51471">
    <property type="entry name" value="FE2OG_OXY"/>
    <property type="match status" value="1"/>
</dbReference>
<dbReference type="InterPro" id="IPR056585">
    <property type="entry name" value="Leprecan_dom"/>
</dbReference>
<evidence type="ECO:0000256" key="16">
    <source>
        <dbReference type="SAM" id="Coils"/>
    </source>
</evidence>
<keyword evidence="11" id="KW-0223">Dioxygenase</keyword>
<feature type="non-terminal residue" evidence="19">
    <location>
        <position position="1"/>
    </location>
</feature>
<evidence type="ECO:0000256" key="7">
    <source>
        <dbReference type="ARBA" id="ARBA00022737"/>
    </source>
</evidence>
<feature type="domain" description="Fe2OG dioxygenase" evidence="18">
    <location>
        <begin position="433"/>
        <end position="547"/>
    </location>
</feature>
<evidence type="ECO:0000256" key="13">
    <source>
        <dbReference type="ARBA" id="ARBA00023004"/>
    </source>
</evidence>
<dbReference type="GO" id="GO:0032963">
    <property type="term" value="P:collagen metabolic process"/>
    <property type="evidence" value="ECO:0007669"/>
    <property type="project" value="InterPro"/>
</dbReference>